<dbReference type="GO" id="GO:0016020">
    <property type="term" value="C:membrane"/>
    <property type="evidence" value="ECO:0007669"/>
    <property type="project" value="InterPro"/>
</dbReference>
<dbReference type="SMART" id="SM00387">
    <property type="entry name" value="HATPase_c"/>
    <property type="match status" value="1"/>
</dbReference>
<dbReference type="GO" id="GO:0046983">
    <property type="term" value="F:protein dimerization activity"/>
    <property type="evidence" value="ECO:0007669"/>
    <property type="project" value="InterPro"/>
</dbReference>
<evidence type="ECO:0000256" key="5">
    <source>
        <dbReference type="ARBA" id="ARBA00022741"/>
    </source>
</evidence>
<keyword evidence="3" id="KW-0597">Phosphoprotein</keyword>
<dbReference type="EMBL" id="BMWW01000003">
    <property type="protein sequence ID" value="GGY88757.1"/>
    <property type="molecule type" value="Genomic_DNA"/>
</dbReference>
<reference evidence="10" key="3">
    <citation type="submission" date="2022-12" db="EMBL/GenBank/DDBJ databases">
        <authorList>
            <person name="Sun Q."/>
            <person name="Kim S."/>
        </authorList>
    </citation>
    <scope>NUCLEOTIDE SEQUENCE</scope>
    <source>
        <strain evidence="10">KCTC 12344</strain>
    </source>
</reference>
<keyword evidence="4" id="KW-0808">Transferase</keyword>
<dbReference type="CDD" id="cd16917">
    <property type="entry name" value="HATPase_UhpB-NarQ-NarX-like"/>
    <property type="match status" value="1"/>
</dbReference>
<evidence type="ECO:0000256" key="6">
    <source>
        <dbReference type="ARBA" id="ARBA00022777"/>
    </source>
</evidence>
<protein>
    <recommendedName>
        <fullName evidence="2">histidine kinase</fullName>
        <ecNumber evidence="2">2.7.13.3</ecNumber>
    </recommendedName>
</protein>
<evidence type="ECO:0000256" key="2">
    <source>
        <dbReference type="ARBA" id="ARBA00012438"/>
    </source>
</evidence>
<dbReference type="Proteomes" id="UP000294359">
    <property type="component" value="Chromosome"/>
</dbReference>
<evidence type="ECO:0000259" key="9">
    <source>
        <dbReference type="SMART" id="SM00387"/>
    </source>
</evidence>
<proteinExistence type="predicted"/>
<dbReference type="AlphaFoldDB" id="A0A4P7B8M3"/>
<evidence type="ECO:0000256" key="1">
    <source>
        <dbReference type="ARBA" id="ARBA00000085"/>
    </source>
</evidence>
<dbReference type="PANTHER" id="PTHR24421:SF10">
    <property type="entry name" value="NITRATE_NITRITE SENSOR PROTEIN NARQ"/>
    <property type="match status" value="1"/>
</dbReference>
<dbReference type="Proteomes" id="UP000619512">
    <property type="component" value="Unassembled WGS sequence"/>
</dbReference>
<dbReference type="GO" id="GO:0005524">
    <property type="term" value="F:ATP binding"/>
    <property type="evidence" value="ECO:0007669"/>
    <property type="project" value="UniProtKB-KW"/>
</dbReference>
<dbReference type="Gene3D" id="1.20.5.1930">
    <property type="match status" value="1"/>
</dbReference>
<feature type="domain" description="Histidine kinase/HSP90-like ATPase" evidence="9">
    <location>
        <begin position="137"/>
        <end position="230"/>
    </location>
</feature>
<keyword evidence="5" id="KW-0547">Nucleotide-binding</keyword>
<organism evidence="10 13">
    <name type="scientific">Pseudoduganella plicata</name>
    <dbReference type="NCBI Taxonomy" id="321984"/>
    <lineage>
        <taxon>Bacteria</taxon>
        <taxon>Pseudomonadati</taxon>
        <taxon>Pseudomonadota</taxon>
        <taxon>Betaproteobacteria</taxon>
        <taxon>Burkholderiales</taxon>
        <taxon>Oxalobacteraceae</taxon>
        <taxon>Telluria group</taxon>
        <taxon>Pseudoduganella</taxon>
    </lineage>
</organism>
<evidence type="ECO:0000256" key="4">
    <source>
        <dbReference type="ARBA" id="ARBA00022679"/>
    </source>
</evidence>
<evidence type="ECO:0000313" key="11">
    <source>
        <dbReference type="EMBL" id="QBQ34816.1"/>
    </source>
</evidence>
<dbReference type="InterPro" id="IPR036890">
    <property type="entry name" value="HATPase_C_sf"/>
</dbReference>
<dbReference type="OrthoDB" id="8700796at2"/>
<name>A0A4P7B8M3_9BURK</name>
<reference evidence="10" key="1">
    <citation type="journal article" date="2014" name="Int. J. Syst. Evol. Microbiol.">
        <title>Complete genome sequence of Corynebacterium casei LMG S-19264T (=DSM 44701T), isolated from a smear-ripened cheese.</title>
        <authorList>
            <consortium name="US DOE Joint Genome Institute (JGI-PGF)"/>
            <person name="Walter F."/>
            <person name="Albersmeier A."/>
            <person name="Kalinowski J."/>
            <person name="Ruckert C."/>
        </authorList>
    </citation>
    <scope>NUCLEOTIDE SEQUENCE</scope>
    <source>
        <strain evidence="10">KCTC 12344</strain>
    </source>
</reference>
<dbReference type="EC" id="2.7.13.3" evidence="2"/>
<dbReference type="Gene3D" id="3.30.565.10">
    <property type="entry name" value="Histidine kinase-like ATPase, C-terminal domain"/>
    <property type="match status" value="1"/>
</dbReference>
<evidence type="ECO:0000313" key="12">
    <source>
        <dbReference type="Proteomes" id="UP000294359"/>
    </source>
</evidence>
<dbReference type="GO" id="GO:0000155">
    <property type="term" value="F:phosphorelay sensor kinase activity"/>
    <property type="evidence" value="ECO:0007669"/>
    <property type="project" value="InterPro"/>
</dbReference>
<keyword evidence="8" id="KW-0902">Two-component regulatory system</keyword>
<evidence type="ECO:0000256" key="7">
    <source>
        <dbReference type="ARBA" id="ARBA00022840"/>
    </source>
</evidence>
<dbReference type="InterPro" id="IPR011712">
    <property type="entry name" value="Sig_transdc_His_kin_sub3_dim/P"/>
</dbReference>
<keyword evidence="7" id="KW-0067">ATP-binding</keyword>
<dbReference type="RefSeq" id="WP_134382722.1">
    <property type="nucleotide sequence ID" value="NZ_BMWW01000003.1"/>
</dbReference>
<sequence>MSDIAPEDQTDTARIAELSELLGHVNTAWDNERRALARQLHDSVGSSLTALTMHLGLLTAKLPAEPPALRERAAQMKNLLHTIIENNRRMQHKLWNDKLEFLGIKVAFGELVLQFGEQYRVQARYSLPEDEPSCSREHGVALLFALEEGLRNIAAHAGATEVDVILDDNEDEIMLTVRDNGSGPGAPDAGADKFGLRLVRERARHLGGTLELKAHPDGGSALTLLLPKTPAAAA</sequence>
<keyword evidence="12" id="KW-1185">Reference proteome</keyword>
<dbReference type="PANTHER" id="PTHR24421">
    <property type="entry name" value="NITRATE/NITRITE SENSOR PROTEIN NARX-RELATED"/>
    <property type="match status" value="1"/>
</dbReference>
<gene>
    <name evidence="11" type="ORF">E1742_00400</name>
    <name evidence="10" type="ORF">GCM10007388_22740</name>
</gene>
<dbReference type="SUPFAM" id="SSF55874">
    <property type="entry name" value="ATPase domain of HSP90 chaperone/DNA topoisomerase II/histidine kinase"/>
    <property type="match status" value="1"/>
</dbReference>
<dbReference type="EMBL" id="CP038026">
    <property type="protein sequence ID" value="QBQ34816.1"/>
    <property type="molecule type" value="Genomic_DNA"/>
</dbReference>
<evidence type="ECO:0000313" key="13">
    <source>
        <dbReference type="Proteomes" id="UP000619512"/>
    </source>
</evidence>
<dbReference type="Pfam" id="PF07730">
    <property type="entry name" value="HisKA_3"/>
    <property type="match status" value="1"/>
</dbReference>
<dbReference type="Pfam" id="PF02518">
    <property type="entry name" value="HATPase_c"/>
    <property type="match status" value="1"/>
</dbReference>
<evidence type="ECO:0000256" key="8">
    <source>
        <dbReference type="ARBA" id="ARBA00023012"/>
    </source>
</evidence>
<dbReference type="InterPro" id="IPR050482">
    <property type="entry name" value="Sensor_HK_TwoCompSys"/>
</dbReference>
<evidence type="ECO:0000256" key="3">
    <source>
        <dbReference type="ARBA" id="ARBA00022553"/>
    </source>
</evidence>
<keyword evidence="6 11" id="KW-0418">Kinase</keyword>
<dbReference type="InterPro" id="IPR003594">
    <property type="entry name" value="HATPase_dom"/>
</dbReference>
<comment type="catalytic activity">
    <reaction evidence="1">
        <text>ATP + protein L-histidine = ADP + protein N-phospho-L-histidine.</text>
        <dbReference type="EC" id="2.7.13.3"/>
    </reaction>
</comment>
<reference evidence="11 12" key="2">
    <citation type="submission" date="2019-03" db="EMBL/GenBank/DDBJ databases">
        <title>Draft Genome Sequences of Six Type Strains of the Genus Massilia.</title>
        <authorList>
            <person name="Miess H."/>
            <person name="Frediansyhah A."/>
            <person name="Gross H."/>
        </authorList>
    </citation>
    <scope>NUCLEOTIDE SEQUENCE [LARGE SCALE GENOMIC DNA]</scope>
    <source>
        <strain evidence="11 12">DSM 17505</strain>
    </source>
</reference>
<evidence type="ECO:0000313" key="10">
    <source>
        <dbReference type="EMBL" id="GGY88757.1"/>
    </source>
</evidence>
<accession>A0A4P7B8M3</accession>